<sequence length="250" mass="27261">MSLWRILATACLAAAVLWPGRAAAVDCATESFEGQRYTLCRVDAAREDLRTFLRDPEGQPWGQFSTLESALAPQGLTLAFAMNAGMYHADRAPVGHYVEDGREEMRVVPNPSPGNFGLLPNGILCIRDRRAEVIETRAFLASRPDCRFATQSGPMLVIDGALHPRFLPDSTSRYVRNGVGASADGRRLVFAISEQPVTFHEFGRLFRDGLKLPQALYFDGNVSRLYAPAIGRADPGRTMGPIVGVVQPAG</sequence>
<dbReference type="EMBL" id="FNEJ01000002">
    <property type="protein sequence ID" value="SDI22177.1"/>
    <property type="molecule type" value="Genomic_DNA"/>
</dbReference>
<dbReference type="AlphaFoldDB" id="A0A1G8IU07"/>
<accession>A0A1G8IU07</accession>
<feature type="signal peptide" evidence="1">
    <location>
        <begin position="1"/>
        <end position="24"/>
    </location>
</feature>
<proteinExistence type="predicted"/>
<dbReference type="Proteomes" id="UP000199093">
    <property type="component" value="Unassembled WGS sequence"/>
</dbReference>
<evidence type="ECO:0000313" key="4">
    <source>
        <dbReference type="Proteomes" id="UP000199093"/>
    </source>
</evidence>
<dbReference type="Pfam" id="PF09992">
    <property type="entry name" value="NAGPA"/>
    <property type="match status" value="1"/>
</dbReference>
<evidence type="ECO:0000256" key="1">
    <source>
        <dbReference type="SAM" id="SignalP"/>
    </source>
</evidence>
<name>A0A1G8IU07_9RHOB</name>
<dbReference type="InterPro" id="IPR018711">
    <property type="entry name" value="NAGPA"/>
</dbReference>
<reference evidence="3 4" key="1">
    <citation type="submission" date="2016-10" db="EMBL/GenBank/DDBJ databases">
        <authorList>
            <person name="de Groot N.N."/>
        </authorList>
    </citation>
    <scope>NUCLEOTIDE SEQUENCE [LARGE SCALE GENOMIC DNA]</scope>
    <source>
        <strain evidence="3 4">DSM 26424</strain>
    </source>
</reference>
<dbReference type="STRING" id="555512.SAMN04487993_1002111"/>
<evidence type="ECO:0000259" key="2">
    <source>
        <dbReference type="Pfam" id="PF09992"/>
    </source>
</evidence>
<gene>
    <name evidence="3" type="ORF">SAMN04487993_1002111</name>
</gene>
<keyword evidence="1" id="KW-0732">Signal</keyword>
<evidence type="ECO:0000313" key="3">
    <source>
        <dbReference type="EMBL" id="SDI22177.1"/>
    </source>
</evidence>
<organism evidence="3 4">
    <name type="scientific">Salipiger marinus</name>
    <dbReference type="NCBI Taxonomy" id="555512"/>
    <lineage>
        <taxon>Bacteria</taxon>
        <taxon>Pseudomonadati</taxon>
        <taxon>Pseudomonadota</taxon>
        <taxon>Alphaproteobacteria</taxon>
        <taxon>Rhodobacterales</taxon>
        <taxon>Roseobacteraceae</taxon>
        <taxon>Salipiger</taxon>
    </lineage>
</organism>
<feature type="domain" description="Phosphodiester glycosidase" evidence="2">
    <location>
        <begin position="79"/>
        <end position="224"/>
    </location>
</feature>
<keyword evidence="4" id="KW-1185">Reference proteome</keyword>
<dbReference type="RefSeq" id="WP_375342669.1">
    <property type="nucleotide sequence ID" value="NZ_FNEJ01000002.1"/>
</dbReference>
<feature type="chain" id="PRO_5011775762" evidence="1">
    <location>
        <begin position="25"/>
        <end position="250"/>
    </location>
</feature>
<protein>
    <submittedName>
        <fullName evidence="3">Uncharacterized protein YigE, DUF2233 family</fullName>
    </submittedName>
</protein>